<accession>A0A524RMI1</accession>
<dbReference type="GO" id="GO:0016829">
    <property type="term" value="F:lyase activity"/>
    <property type="evidence" value="ECO:0007669"/>
    <property type="project" value="UniProtKB-KW"/>
</dbReference>
<keyword evidence="2 3" id="KW-0456">Lyase</keyword>
<gene>
    <name evidence="3" type="primary">cpcS</name>
    <name evidence="4" type="ORF">ERJ67_09235</name>
</gene>
<comment type="similarity">
    <text evidence="1 3">Belongs to the CpcS/CpeS biliprotein lyase family.</text>
</comment>
<evidence type="ECO:0000313" key="4">
    <source>
        <dbReference type="EMBL" id="TGG90893.1"/>
    </source>
</evidence>
<dbReference type="Gene3D" id="2.40.128.20">
    <property type="match status" value="1"/>
</dbReference>
<evidence type="ECO:0000313" key="5">
    <source>
        <dbReference type="Proteomes" id="UP000317990"/>
    </source>
</evidence>
<dbReference type="InterPro" id="IPR018536">
    <property type="entry name" value="CpcS/CpeS"/>
</dbReference>
<reference evidence="4 5" key="1">
    <citation type="journal article" date="2019" name="mSystems">
        <title>Life at home and on the roam: Genomic adaptions reflect the dual lifestyle of an intracellular, facultative symbiont.</title>
        <authorList>
            <person name="Burgsdorf I."/>
        </authorList>
    </citation>
    <scope>NUCLEOTIDE SEQUENCE [LARGE SCALE GENOMIC DNA]</scope>
    <source>
        <strain evidence="4">277cV</strain>
    </source>
</reference>
<comment type="function">
    <text evidence="3">Covalently attaches a chromophore to Cys residue(s) of phycobiliproteins.</text>
</comment>
<organism evidence="4 5">
    <name type="scientific">Aphanocapsa feldmannii 277cV</name>
    <dbReference type="NCBI Taxonomy" id="2507553"/>
    <lineage>
        <taxon>Bacteria</taxon>
        <taxon>Bacillati</taxon>
        <taxon>Cyanobacteriota</taxon>
        <taxon>Cyanophyceae</taxon>
        <taxon>Oscillatoriophycideae</taxon>
        <taxon>Chroococcales</taxon>
        <taxon>Microcystaceae</taxon>
        <taxon>Aphanocapsa</taxon>
    </lineage>
</organism>
<dbReference type="CDD" id="cd19433">
    <property type="entry name" value="lipocalin_CpcS-CpeS"/>
    <property type="match status" value="1"/>
</dbReference>
<dbReference type="AlphaFoldDB" id="A0A524RMI1"/>
<dbReference type="Proteomes" id="UP000317990">
    <property type="component" value="Unassembled WGS sequence"/>
</dbReference>
<comment type="caution">
    <text evidence="4">The sequence shown here is derived from an EMBL/GenBank/DDBJ whole genome shotgun (WGS) entry which is preliminary data.</text>
</comment>
<dbReference type="EC" id="4.-.-.-" evidence="3"/>
<dbReference type="GO" id="GO:0017006">
    <property type="term" value="P:protein-tetrapyrrole linkage"/>
    <property type="evidence" value="ECO:0007669"/>
    <property type="project" value="UniProtKB-UniRule"/>
</dbReference>
<dbReference type="Pfam" id="PF09367">
    <property type="entry name" value="CpeS"/>
    <property type="match status" value="1"/>
</dbReference>
<dbReference type="HAMAP" id="MF_01459">
    <property type="entry name" value="Chrphore_lyase_CpxS"/>
    <property type="match status" value="1"/>
</dbReference>
<proteinExistence type="inferred from homology"/>
<protein>
    <recommendedName>
        <fullName evidence="3">Chromophore lyase CpcS/CpeS</fullName>
        <ecNumber evidence="3">4.-.-.-</ecNumber>
    </recommendedName>
</protein>
<dbReference type="EMBL" id="SRMO01000084">
    <property type="protein sequence ID" value="TGG90893.1"/>
    <property type="molecule type" value="Genomic_DNA"/>
</dbReference>
<evidence type="ECO:0000256" key="2">
    <source>
        <dbReference type="ARBA" id="ARBA00023239"/>
    </source>
</evidence>
<dbReference type="InterPro" id="IPR012674">
    <property type="entry name" value="Calycin"/>
</dbReference>
<sequence>MEPIPDAAEFFRRSAGVWRSQRTSHHLLHRRAETGASLIEVQTLDPGDARLEAIARLHGQDAARLSGGCHVRWTASMAWDRAGEDHEGETLFALVPTQPGGREGLLLRDRGYAETSPVAGRFEMDDEDGLVLITSYETMESRERFWFLCQDVRLRASTVEGLSNTASLCIETRMEVALPDRVDRPELQPSGSALGW</sequence>
<evidence type="ECO:0000256" key="3">
    <source>
        <dbReference type="HAMAP-Rule" id="MF_01459"/>
    </source>
</evidence>
<name>A0A524RMI1_9CHRO</name>
<evidence type="ECO:0000256" key="1">
    <source>
        <dbReference type="ARBA" id="ARBA00010681"/>
    </source>
</evidence>